<feature type="domain" description="PiggyBac transposable element-derived protein" evidence="2">
    <location>
        <begin position="379"/>
        <end position="449"/>
    </location>
</feature>
<gene>
    <name evidence="3" type="ORF">F441_14894</name>
</gene>
<evidence type="ECO:0000313" key="4">
    <source>
        <dbReference type="Proteomes" id="UP000018958"/>
    </source>
</evidence>
<name>W2WFW9_PHYNI</name>
<dbReference type="Pfam" id="PF13843">
    <property type="entry name" value="DDE_Tnp_1_7"/>
    <property type="match status" value="2"/>
</dbReference>
<feature type="domain" description="PiggyBac transposable element-derived protein" evidence="2">
    <location>
        <begin position="268"/>
        <end position="378"/>
    </location>
</feature>
<dbReference type="AlphaFoldDB" id="W2WFW9"/>
<organism evidence="3 4">
    <name type="scientific">Phytophthora nicotianae CJ01A1</name>
    <dbReference type="NCBI Taxonomy" id="1317063"/>
    <lineage>
        <taxon>Eukaryota</taxon>
        <taxon>Sar</taxon>
        <taxon>Stramenopiles</taxon>
        <taxon>Oomycota</taxon>
        <taxon>Peronosporomycetes</taxon>
        <taxon>Peronosporales</taxon>
        <taxon>Peronosporaceae</taxon>
        <taxon>Phytophthora</taxon>
    </lineage>
</organism>
<dbReference type="InterPro" id="IPR029526">
    <property type="entry name" value="PGBD"/>
</dbReference>
<protein>
    <recommendedName>
        <fullName evidence="2">PiggyBac transposable element-derived protein domain-containing protein</fullName>
    </recommendedName>
</protein>
<comment type="caution">
    <text evidence="3">The sequence shown here is derived from an EMBL/GenBank/DDBJ whole genome shotgun (WGS) entry which is preliminary data.</text>
</comment>
<sequence>MSLMDYCRRQGWLSFDPSPNPTPSTASPVALTLSGAAPTPDPHTTNESKFSAAAKDAPRQPRPAAKANPRDNTPRSHAVERTPQRPANTSLQRQAKLLNYVALNPLFRIPPNPEVAIREALNAALAGLQTGVSLDDFDSDDFINALRRDTLFEDLDADVFNRGGGDWLRALDSDAEGDEELILQDGNDDESVDDIASVASDESGDDLANEDDDVPVDFDLTSEDLDNLRAGGWDVYMEQQSCQVLHEGSSLYVGPSGPTRAALAYAENPLAIFYFFLPKELWRKIAIKRASFAETARIYRPADASTRKLERKSSIQPHEVVRFIGLLVARTLEPRRESLSRHWITKAERALSRGAFGQSMSRDRFHDIARYLHFNDNARLEIYCGKANANEDAVAQRAVVKNVTRVLQGLPSQRLICTDNFYTSFPLSGKLLSMGHYHVGTIRKDRKGWYLVTKPLPRSAHTLEKTEEKNGNKRRQWLWKVCSAYAGPGVRNFETSYFCATCSRVKKGRVTLCNKARRLDHGSALTCNGVWHQSWRNGMAIPAEMQHKIRFVETRRREVCSESEED</sequence>
<dbReference type="PANTHER" id="PTHR46599">
    <property type="entry name" value="PIGGYBAC TRANSPOSABLE ELEMENT-DERIVED PROTEIN 4"/>
    <property type="match status" value="1"/>
</dbReference>
<dbReference type="Proteomes" id="UP000018958">
    <property type="component" value="Unassembled WGS sequence"/>
</dbReference>
<proteinExistence type="predicted"/>
<feature type="region of interest" description="Disordered" evidence="1">
    <location>
        <begin position="14"/>
        <end position="92"/>
    </location>
</feature>
<evidence type="ECO:0000313" key="3">
    <source>
        <dbReference type="EMBL" id="ETP09242.1"/>
    </source>
</evidence>
<dbReference type="EMBL" id="ANIX01002999">
    <property type="protein sequence ID" value="ETP09242.1"/>
    <property type="molecule type" value="Genomic_DNA"/>
</dbReference>
<evidence type="ECO:0000259" key="2">
    <source>
        <dbReference type="Pfam" id="PF13843"/>
    </source>
</evidence>
<feature type="compositionally biased region" description="Basic and acidic residues" evidence="1">
    <location>
        <begin position="68"/>
        <end position="83"/>
    </location>
</feature>
<reference evidence="3 4" key="1">
    <citation type="submission" date="2013-11" db="EMBL/GenBank/DDBJ databases">
        <title>The Genome Sequence of Phytophthora parasitica CJ01A1.</title>
        <authorList>
            <consortium name="The Broad Institute Genomics Platform"/>
            <person name="Russ C."/>
            <person name="Tyler B."/>
            <person name="Panabieres F."/>
            <person name="Shan W."/>
            <person name="Tripathy S."/>
            <person name="Grunwald N."/>
            <person name="Machado M."/>
            <person name="Johnson C.S."/>
            <person name="Walker B."/>
            <person name="Young S.K."/>
            <person name="Zeng Q."/>
            <person name="Gargeya S."/>
            <person name="Fitzgerald M."/>
            <person name="Haas B."/>
            <person name="Abouelleil A."/>
            <person name="Allen A.W."/>
            <person name="Alvarado L."/>
            <person name="Arachchi H.M."/>
            <person name="Berlin A.M."/>
            <person name="Chapman S.B."/>
            <person name="Gainer-Dewar J."/>
            <person name="Goldberg J."/>
            <person name="Griggs A."/>
            <person name="Gujja S."/>
            <person name="Hansen M."/>
            <person name="Howarth C."/>
            <person name="Imamovic A."/>
            <person name="Ireland A."/>
            <person name="Larimer J."/>
            <person name="McCowan C."/>
            <person name="Murphy C."/>
            <person name="Pearson M."/>
            <person name="Poon T.W."/>
            <person name="Priest M."/>
            <person name="Roberts A."/>
            <person name="Saif S."/>
            <person name="Shea T."/>
            <person name="Sisk P."/>
            <person name="Sykes S."/>
            <person name="Wortman J."/>
            <person name="Nusbaum C."/>
            <person name="Birren B."/>
        </authorList>
    </citation>
    <scope>NUCLEOTIDE SEQUENCE [LARGE SCALE GENOMIC DNA]</scope>
    <source>
        <strain evidence="3 4">CJ01A1</strain>
    </source>
</reference>
<dbReference type="PANTHER" id="PTHR46599:SF3">
    <property type="entry name" value="PIGGYBAC TRANSPOSABLE ELEMENT-DERIVED PROTEIN 4"/>
    <property type="match status" value="1"/>
</dbReference>
<accession>W2WFW9</accession>
<evidence type="ECO:0000256" key="1">
    <source>
        <dbReference type="SAM" id="MobiDB-lite"/>
    </source>
</evidence>